<gene>
    <name evidence="3" type="ORF">PVK37_26185</name>
</gene>
<organism evidence="3 4">
    <name type="scientific">Micromonospora cathayae</name>
    <dbReference type="NCBI Taxonomy" id="3028804"/>
    <lineage>
        <taxon>Bacteria</taxon>
        <taxon>Bacillati</taxon>
        <taxon>Actinomycetota</taxon>
        <taxon>Actinomycetes</taxon>
        <taxon>Micromonosporales</taxon>
        <taxon>Micromonosporaceae</taxon>
        <taxon>Micromonospora</taxon>
    </lineage>
</organism>
<keyword evidence="2" id="KW-0812">Transmembrane</keyword>
<dbReference type="Proteomes" id="UP001219605">
    <property type="component" value="Chromosome"/>
</dbReference>
<proteinExistence type="predicted"/>
<feature type="region of interest" description="Disordered" evidence="1">
    <location>
        <begin position="55"/>
        <end position="77"/>
    </location>
</feature>
<reference evidence="3 4" key="1">
    <citation type="submission" date="2023-02" db="EMBL/GenBank/DDBJ databases">
        <authorList>
            <person name="Mo P."/>
        </authorList>
    </citation>
    <scope>NUCLEOTIDE SEQUENCE [LARGE SCALE GENOMIC DNA]</scope>
    <source>
        <strain evidence="3 4">HUAS 3</strain>
    </source>
</reference>
<dbReference type="RefSeq" id="WP_275030479.1">
    <property type="nucleotide sequence ID" value="NZ_CP118615.1"/>
</dbReference>
<feature type="transmembrane region" description="Helical" evidence="2">
    <location>
        <begin position="430"/>
        <end position="450"/>
    </location>
</feature>
<keyword evidence="2" id="KW-0472">Membrane</keyword>
<feature type="transmembrane region" description="Helical" evidence="2">
    <location>
        <begin position="349"/>
        <end position="368"/>
    </location>
</feature>
<feature type="transmembrane region" description="Helical" evidence="2">
    <location>
        <begin position="486"/>
        <end position="511"/>
    </location>
</feature>
<feature type="transmembrane region" description="Helical" evidence="2">
    <location>
        <begin position="523"/>
        <end position="543"/>
    </location>
</feature>
<evidence type="ECO:0000256" key="1">
    <source>
        <dbReference type="SAM" id="MobiDB-lite"/>
    </source>
</evidence>
<protein>
    <submittedName>
        <fullName evidence="3">Uncharacterized protein</fullName>
    </submittedName>
</protein>
<name>A0ABY7ZNB3_9ACTN</name>
<feature type="transmembrane region" description="Helical" evidence="2">
    <location>
        <begin position="307"/>
        <end position="328"/>
    </location>
</feature>
<sequence length="550" mass="56736">MTVSPHDADTVILRARHRTAPTGQPVDAETVILDRRPAAASSGQSVDAETVILDRRSPDPANIEAAPAEGDRAAEPERTILLPRISTDPVDELADRVRPRLARAVDALQVAAALEADGHTDRTAQVEYGYRDVFVLAAEVYQRLGPPTPDDEGGAAATTRPGRWAALRLIAHGPLYVLPSAAFPAVLSTVGRPGLVLGLVLAGTLGWVWSGVAAYAGHRLLGLSRPRSAARVLRTAALAGPVLGAALGAALLPFGGLPLAVLAVCLLTYQMASTLLIFYRREAWLAGAMAPAFVTGAAHLFQGGAALRWWSVAVAAAGVVAAFAAALVATRSAAAAGEPAARDPLWPAASALLGVVGYGLCSAVLLFHAQAPYLLGRLDVAAAAAPLILSMGFVEWRTSRFRPGAIELTRSARRPESFAAGVWRTIGRELAACLAVPAALGAVLLAGLAHAGMLSAAGVVMTAAHVALAGAYYLAFLLVGRGRYGWLCLAMTIAVALHLAVGAALGVAPLLGQGGSPLADTTIHLGSVLLLQALFALGLLPVVGQVRHYR</sequence>
<evidence type="ECO:0000256" key="2">
    <source>
        <dbReference type="SAM" id="Phobius"/>
    </source>
</evidence>
<evidence type="ECO:0000313" key="4">
    <source>
        <dbReference type="Proteomes" id="UP001219605"/>
    </source>
</evidence>
<dbReference type="EMBL" id="CP118615">
    <property type="protein sequence ID" value="WDZ83921.1"/>
    <property type="molecule type" value="Genomic_DNA"/>
</dbReference>
<feature type="transmembrane region" description="Helical" evidence="2">
    <location>
        <begin position="260"/>
        <end position="278"/>
    </location>
</feature>
<feature type="transmembrane region" description="Helical" evidence="2">
    <location>
        <begin position="456"/>
        <end position="479"/>
    </location>
</feature>
<feature type="transmembrane region" description="Helical" evidence="2">
    <location>
        <begin position="236"/>
        <end position="254"/>
    </location>
</feature>
<accession>A0ABY7ZNB3</accession>
<feature type="transmembrane region" description="Helical" evidence="2">
    <location>
        <begin position="169"/>
        <end position="190"/>
    </location>
</feature>
<keyword evidence="4" id="KW-1185">Reference proteome</keyword>
<evidence type="ECO:0000313" key="3">
    <source>
        <dbReference type="EMBL" id="WDZ83921.1"/>
    </source>
</evidence>
<keyword evidence="2" id="KW-1133">Transmembrane helix</keyword>
<feature type="transmembrane region" description="Helical" evidence="2">
    <location>
        <begin position="196"/>
        <end position="216"/>
    </location>
</feature>